<dbReference type="EMBL" id="CAXKWB010008661">
    <property type="protein sequence ID" value="CAL4091841.1"/>
    <property type="molecule type" value="Genomic_DNA"/>
</dbReference>
<accession>A0AAV2QPP8</accession>
<comment type="caution">
    <text evidence="1">The sequence shown here is derived from an EMBL/GenBank/DDBJ whole genome shotgun (WGS) entry which is preliminary data.</text>
</comment>
<name>A0AAV2QPP8_MEGNR</name>
<protein>
    <recommendedName>
        <fullName evidence="3">C-type lectin domain-containing protein</fullName>
    </recommendedName>
</protein>
<evidence type="ECO:0000313" key="2">
    <source>
        <dbReference type="Proteomes" id="UP001497623"/>
    </source>
</evidence>
<dbReference type="SUPFAM" id="SSF56436">
    <property type="entry name" value="C-type lectin-like"/>
    <property type="match status" value="1"/>
</dbReference>
<dbReference type="Proteomes" id="UP001497623">
    <property type="component" value="Unassembled WGS sequence"/>
</dbReference>
<gene>
    <name evidence="1" type="ORF">MNOR_LOCUS14444</name>
</gene>
<dbReference type="AlphaFoldDB" id="A0AAV2QPP8"/>
<sequence>ISVNENVFDHGGAMAKHGINACYPPAICYRLGGFCFNSNAECPSTSATFPIIRCPGERKCKCCIHDDETTPAPVTCPVVTCPSCPTTSGPTRNPSLEWNNVGSDWFVRIEQDLTWDEGRTICQERGLDMYQPKDVMAVHTYLYDNFVPKLYFLGARGNGTHMEFLSGDVLTEDNPLIYPNQFDVNPYTCLVLYATLTDTPLNADASCTSNALSILCG</sequence>
<feature type="non-terminal residue" evidence="1">
    <location>
        <position position="1"/>
    </location>
</feature>
<keyword evidence="2" id="KW-1185">Reference proteome</keyword>
<reference evidence="1 2" key="1">
    <citation type="submission" date="2024-05" db="EMBL/GenBank/DDBJ databases">
        <authorList>
            <person name="Wallberg A."/>
        </authorList>
    </citation>
    <scope>NUCLEOTIDE SEQUENCE [LARGE SCALE GENOMIC DNA]</scope>
</reference>
<dbReference type="InterPro" id="IPR016187">
    <property type="entry name" value="CTDL_fold"/>
</dbReference>
<evidence type="ECO:0008006" key="3">
    <source>
        <dbReference type="Google" id="ProtNLM"/>
    </source>
</evidence>
<evidence type="ECO:0000313" key="1">
    <source>
        <dbReference type="EMBL" id="CAL4091841.1"/>
    </source>
</evidence>
<proteinExistence type="predicted"/>
<organism evidence="1 2">
    <name type="scientific">Meganyctiphanes norvegica</name>
    <name type="common">Northern krill</name>
    <name type="synonym">Thysanopoda norvegica</name>
    <dbReference type="NCBI Taxonomy" id="48144"/>
    <lineage>
        <taxon>Eukaryota</taxon>
        <taxon>Metazoa</taxon>
        <taxon>Ecdysozoa</taxon>
        <taxon>Arthropoda</taxon>
        <taxon>Crustacea</taxon>
        <taxon>Multicrustacea</taxon>
        <taxon>Malacostraca</taxon>
        <taxon>Eumalacostraca</taxon>
        <taxon>Eucarida</taxon>
        <taxon>Euphausiacea</taxon>
        <taxon>Euphausiidae</taxon>
        <taxon>Meganyctiphanes</taxon>
    </lineage>
</organism>